<dbReference type="EMBL" id="LATL02000024">
    <property type="protein sequence ID" value="KKD38872.1"/>
    <property type="molecule type" value="Genomic_DNA"/>
</dbReference>
<dbReference type="PANTHER" id="PTHR43434:SF13">
    <property type="entry name" value="PHOSPHOGLYCOLATE PHOSPHATASE"/>
    <property type="match status" value="1"/>
</dbReference>
<dbReference type="SFLD" id="SFLDG01129">
    <property type="entry name" value="C1.5:_HAD__Beta-PGM__Phosphata"/>
    <property type="match status" value="1"/>
</dbReference>
<organism evidence="1 2">
    <name type="scientific">Limnoraphis robusta CS-951</name>
    <dbReference type="NCBI Taxonomy" id="1637645"/>
    <lineage>
        <taxon>Bacteria</taxon>
        <taxon>Bacillati</taxon>
        <taxon>Cyanobacteriota</taxon>
        <taxon>Cyanophyceae</taxon>
        <taxon>Oscillatoriophycideae</taxon>
        <taxon>Oscillatoriales</taxon>
        <taxon>Sirenicapillariaceae</taxon>
        <taxon>Limnoraphis</taxon>
    </lineage>
</organism>
<dbReference type="SFLD" id="SFLDS00003">
    <property type="entry name" value="Haloacid_Dehalogenase"/>
    <property type="match status" value="1"/>
</dbReference>
<dbReference type="PATRIC" id="fig|1637645.4.peg.447"/>
<dbReference type="GO" id="GO:0005829">
    <property type="term" value="C:cytosol"/>
    <property type="evidence" value="ECO:0007669"/>
    <property type="project" value="TreeGrafter"/>
</dbReference>
<evidence type="ECO:0000313" key="2">
    <source>
        <dbReference type="Proteomes" id="UP000033607"/>
    </source>
</evidence>
<dbReference type="InterPro" id="IPR023214">
    <property type="entry name" value="HAD_sf"/>
</dbReference>
<name>A0A0F5YJN9_9CYAN</name>
<dbReference type="InterPro" id="IPR050155">
    <property type="entry name" value="HAD-like_hydrolase_sf"/>
</dbReference>
<dbReference type="InterPro" id="IPR023198">
    <property type="entry name" value="PGP-like_dom2"/>
</dbReference>
<reference evidence="1 2" key="1">
    <citation type="submission" date="2015-06" db="EMBL/GenBank/DDBJ databases">
        <title>Draft genome assembly of filamentous brackish cyanobacterium Limnoraphis robusta strain CS-951.</title>
        <authorList>
            <person name="Willis A."/>
            <person name="Parks M."/>
            <person name="Burford M.A."/>
        </authorList>
    </citation>
    <scope>NUCLEOTIDE SEQUENCE [LARGE SCALE GENOMIC DNA]</scope>
    <source>
        <strain evidence="1 2">CS-951</strain>
    </source>
</reference>
<dbReference type="AlphaFoldDB" id="A0A0F5YJN9"/>
<dbReference type="InterPro" id="IPR036412">
    <property type="entry name" value="HAD-like_sf"/>
</dbReference>
<dbReference type="PANTHER" id="PTHR43434">
    <property type="entry name" value="PHOSPHOGLYCOLATE PHOSPHATASE"/>
    <property type="match status" value="1"/>
</dbReference>
<dbReference type="Proteomes" id="UP000033607">
    <property type="component" value="Unassembled WGS sequence"/>
</dbReference>
<dbReference type="RefSeq" id="WP_046277706.1">
    <property type="nucleotide sequence ID" value="NZ_LATL02000024.1"/>
</dbReference>
<protein>
    <submittedName>
        <fullName evidence="1">Carotenoid oxygenase</fullName>
    </submittedName>
</protein>
<evidence type="ECO:0000313" key="1">
    <source>
        <dbReference type="EMBL" id="KKD38872.1"/>
    </source>
</evidence>
<gene>
    <name evidence="1" type="ORF">WN50_06495</name>
</gene>
<dbReference type="Gene3D" id="1.10.150.240">
    <property type="entry name" value="Putative phosphatase, domain 2"/>
    <property type="match status" value="1"/>
</dbReference>
<proteinExistence type="predicted"/>
<dbReference type="InterPro" id="IPR006439">
    <property type="entry name" value="HAD-SF_hydro_IA"/>
</dbReference>
<dbReference type="Pfam" id="PF13419">
    <property type="entry name" value="HAD_2"/>
    <property type="match status" value="1"/>
</dbReference>
<dbReference type="InterPro" id="IPR041492">
    <property type="entry name" value="HAD_2"/>
</dbReference>
<dbReference type="GO" id="GO:0006281">
    <property type="term" value="P:DNA repair"/>
    <property type="evidence" value="ECO:0007669"/>
    <property type="project" value="TreeGrafter"/>
</dbReference>
<dbReference type="GO" id="GO:0008967">
    <property type="term" value="F:phosphoglycolate phosphatase activity"/>
    <property type="evidence" value="ECO:0007669"/>
    <property type="project" value="TreeGrafter"/>
</dbReference>
<comment type="caution">
    <text evidence="1">The sequence shown here is derived from an EMBL/GenBank/DDBJ whole genome shotgun (WGS) entry which is preliminary data.</text>
</comment>
<dbReference type="OrthoDB" id="9807630at2"/>
<dbReference type="Gene3D" id="3.40.50.1000">
    <property type="entry name" value="HAD superfamily/HAD-like"/>
    <property type="match status" value="1"/>
</dbReference>
<dbReference type="SUPFAM" id="SSF56784">
    <property type="entry name" value="HAD-like"/>
    <property type="match status" value="1"/>
</dbReference>
<dbReference type="NCBIfam" id="TIGR01549">
    <property type="entry name" value="HAD-SF-IA-v1"/>
    <property type="match status" value="1"/>
</dbReference>
<accession>A0A0F5YJN9</accession>
<sequence>MKKALIFDFDGTLADTLDTIAKITNRLSVEFGYPPASPEELAELKDLSAWEIIKRSKISIFKLPFLLRRIRKELQKDIQYIHLFPRMKEVLEELNHQGYSLYIITSNAKENVILVLENYQILHLFHRIDSASTLFGKSRYIRTVLKQENLQPEQAIYIGDETRDLDAAKRAKIRSIAVSWGFNSPDILSQHRPDALVDNPDELLEVLNRLNRYSSCSVTDSLHHD</sequence>